<dbReference type="Proteomes" id="UP001241758">
    <property type="component" value="Unassembled WGS sequence"/>
</dbReference>
<dbReference type="Pfam" id="PF00085">
    <property type="entry name" value="Thioredoxin"/>
    <property type="match status" value="1"/>
</dbReference>
<sequence length="115" mass="12496">MPDDALITVTDDTFAATVLAETTPVLVDFWAQWCPPCGPLARVLGELAEEFRDRMLIAKLDVDANPATTITYRVHSMPTLLFFTGGVVTATIVGARPKSLLRQAMTNALTPYVNS</sequence>
<organism evidence="8 9">
    <name type="scientific">Actinoplanes sandaracinus</name>
    <dbReference type="NCBI Taxonomy" id="3045177"/>
    <lineage>
        <taxon>Bacteria</taxon>
        <taxon>Bacillati</taxon>
        <taxon>Actinomycetota</taxon>
        <taxon>Actinomycetes</taxon>
        <taxon>Micromonosporales</taxon>
        <taxon>Micromonosporaceae</taxon>
        <taxon>Actinoplanes</taxon>
    </lineage>
</organism>
<dbReference type="PANTHER" id="PTHR45663">
    <property type="entry name" value="GEO12009P1"/>
    <property type="match status" value="1"/>
</dbReference>
<protein>
    <recommendedName>
        <fullName evidence="6">Thioredoxin</fullName>
    </recommendedName>
</protein>
<keyword evidence="3" id="KW-0249">Electron transport</keyword>
<name>A0ABT6WDV9_9ACTN</name>
<comment type="caution">
    <text evidence="8">The sequence shown here is derived from an EMBL/GenBank/DDBJ whole genome shotgun (WGS) entry which is preliminary data.</text>
</comment>
<evidence type="ECO:0000259" key="7">
    <source>
        <dbReference type="PROSITE" id="PS51352"/>
    </source>
</evidence>
<evidence type="ECO:0000313" key="9">
    <source>
        <dbReference type="Proteomes" id="UP001241758"/>
    </source>
</evidence>
<dbReference type="InterPro" id="IPR013766">
    <property type="entry name" value="Thioredoxin_domain"/>
</dbReference>
<feature type="domain" description="Thioredoxin" evidence="7">
    <location>
        <begin position="1"/>
        <end position="110"/>
    </location>
</feature>
<reference evidence="8 9" key="1">
    <citation type="submission" date="2023-05" db="EMBL/GenBank/DDBJ databases">
        <title>Actinoplanes sp. NEAU-A12 genome sequencing.</title>
        <authorList>
            <person name="Wang Z.-S."/>
        </authorList>
    </citation>
    <scope>NUCLEOTIDE SEQUENCE [LARGE SCALE GENOMIC DNA]</scope>
    <source>
        <strain evidence="8 9">NEAU-A12</strain>
    </source>
</reference>
<evidence type="ECO:0000256" key="3">
    <source>
        <dbReference type="ARBA" id="ARBA00022982"/>
    </source>
</evidence>
<comment type="similarity">
    <text evidence="1 6">Belongs to the thioredoxin family.</text>
</comment>
<dbReference type="InterPro" id="IPR036249">
    <property type="entry name" value="Thioredoxin-like_sf"/>
</dbReference>
<dbReference type="PROSITE" id="PS00194">
    <property type="entry name" value="THIOREDOXIN_1"/>
    <property type="match status" value="1"/>
</dbReference>
<dbReference type="InterPro" id="IPR005746">
    <property type="entry name" value="Thioredoxin"/>
</dbReference>
<dbReference type="PANTHER" id="PTHR45663:SF11">
    <property type="entry name" value="GEO12009P1"/>
    <property type="match status" value="1"/>
</dbReference>
<dbReference type="Gene3D" id="3.40.30.10">
    <property type="entry name" value="Glutaredoxin"/>
    <property type="match status" value="1"/>
</dbReference>
<dbReference type="RefSeq" id="WP_282757266.1">
    <property type="nucleotide sequence ID" value="NZ_JASCTH010000002.1"/>
</dbReference>
<keyword evidence="2" id="KW-0813">Transport</keyword>
<evidence type="ECO:0000256" key="5">
    <source>
        <dbReference type="ARBA" id="ARBA00023284"/>
    </source>
</evidence>
<gene>
    <name evidence="8" type="ORF">QLQ12_04515</name>
</gene>
<evidence type="ECO:0000313" key="8">
    <source>
        <dbReference type="EMBL" id="MDI6097862.1"/>
    </source>
</evidence>
<dbReference type="SUPFAM" id="SSF52833">
    <property type="entry name" value="Thioredoxin-like"/>
    <property type="match status" value="1"/>
</dbReference>
<dbReference type="PROSITE" id="PS51352">
    <property type="entry name" value="THIOREDOXIN_2"/>
    <property type="match status" value="1"/>
</dbReference>
<keyword evidence="5" id="KW-0676">Redox-active center</keyword>
<evidence type="ECO:0000256" key="2">
    <source>
        <dbReference type="ARBA" id="ARBA00022448"/>
    </source>
</evidence>
<dbReference type="CDD" id="cd02947">
    <property type="entry name" value="TRX_family"/>
    <property type="match status" value="1"/>
</dbReference>
<proteinExistence type="inferred from homology"/>
<evidence type="ECO:0000256" key="6">
    <source>
        <dbReference type="PIRNR" id="PIRNR000077"/>
    </source>
</evidence>
<dbReference type="InterPro" id="IPR017937">
    <property type="entry name" value="Thioredoxin_CS"/>
</dbReference>
<dbReference type="PIRSF" id="PIRSF000077">
    <property type="entry name" value="Thioredoxin"/>
    <property type="match status" value="1"/>
</dbReference>
<dbReference type="PRINTS" id="PR00421">
    <property type="entry name" value="THIOREDOXIN"/>
</dbReference>
<accession>A0ABT6WDV9</accession>
<keyword evidence="4" id="KW-1015">Disulfide bond</keyword>
<keyword evidence="9" id="KW-1185">Reference proteome</keyword>
<evidence type="ECO:0000256" key="1">
    <source>
        <dbReference type="ARBA" id="ARBA00008987"/>
    </source>
</evidence>
<evidence type="ECO:0000256" key="4">
    <source>
        <dbReference type="ARBA" id="ARBA00023157"/>
    </source>
</evidence>
<dbReference type="EMBL" id="JASCTH010000002">
    <property type="protein sequence ID" value="MDI6097862.1"/>
    <property type="molecule type" value="Genomic_DNA"/>
</dbReference>